<accession>A0A835CKY2</accession>
<feature type="compositionally biased region" description="Basic and acidic residues" evidence="1">
    <location>
        <begin position="78"/>
        <end position="90"/>
    </location>
</feature>
<sequence length="170" mass="19027">MVRTKNTNYRNLPTSSSSPSSSNPPSSPPPRPKRKRVAPTKPTCSLPRWRTRSMIEHSPIVESSHEPILESVPELVTEPEHETVSEQPRKETRRKQGTCANQSQRANKATQAAIQIAEWEDGTYIFRSLTHGRPSGDAPRPSSSLQTTMEEIRASLARMEAQLAHCTFNN</sequence>
<name>A0A835CKY2_9FABA</name>
<keyword evidence="3" id="KW-1185">Reference proteome</keyword>
<feature type="compositionally biased region" description="Polar residues" evidence="1">
    <location>
        <begin position="98"/>
        <end position="107"/>
    </location>
</feature>
<organism evidence="2 3">
    <name type="scientific">Senna tora</name>
    <dbReference type="NCBI Taxonomy" id="362788"/>
    <lineage>
        <taxon>Eukaryota</taxon>
        <taxon>Viridiplantae</taxon>
        <taxon>Streptophyta</taxon>
        <taxon>Embryophyta</taxon>
        <taxon>Tracheophyta</taxon>
        <taxon>Spermatophyta</taxon>
        <taxon>Magnoliopsida</taxon>
        <taxon>eudicotyledons</taxon>
        <taxon>Gunneridae</taxon>
        <taxon>Pentapetalae</taxon>
        <taxon>rosids</taxon>
        <taxon>fabids</taxon>
        <taxon>Fabales</taxon>
        <taxon>Fabaceae</taxon>
        <taxon>Caesalpinioideae</taxon>
        <taxon>Cassia clade</taxon>
        <taxon>Senna</taxon>
    </lineage>
</organism>
<dbReference type="Proteomes" id="UP000634136">
    <property type="component" value="Unassembled WGS sequence"/>
</dbReference>
<gene>
    <name evidence="2" type="ORF">G2W53_000820</name>
</gene>
<protein>
    <submittedName>
        <fullName evidence="2">Uncharacterized protein</fullName>
    </submittedName>
</protein>
<evidence type="ECO:0000313" key="2">
    <source>
        <dbReference type="EMBL" id="KAF7843915.1"/>
    </source>
</evidence>
<feature type="compositionally biased region" description="Polar residues" evidence="1">
    <location>
        <begin position="1"/>
        <end position="12"/>
    </location>
</feature>
<proteinExistence type="predicted"/>
<comment type="caution">
    <text evidence="2">The sequence shown here is derived from an EMBL/GenBank/DDBJ whole genome shotgun (WGS) entry which is preliminary data.</text>
</comment>
<feature type="compositionally biased region" description="Low complexity" evidence="1">
    <location>
        <begin position="13"/>
        <end position="24"/>
    </location>
</feature>
<dbReference type="EMBL" id="JAAIUW010000001">
    <property type="protein sequence ID" value="KAF7843915.1"/>
    <property type="molecule type" value="Genomic_DNA"/>
</dbReference>
<evidence type="ECO:0000313" key="3">
    <source>
        <dbReference type="Proteomes" id="UP000634136"/>
    </source>
</evidence>
<reference evidence="2" key="1">
    <citation type="submission" date="2020-09" db="EMBL/GenBank/DDBJ databases">
        <title>Genome-Enabled Discovery of Anthraquinone Biosynthesis in Senna tora.</title>
        <authorList>
            <person name="Kang S.-H."/>
            <person name="Pandey R.P."/>
            <person name="Lee C.-M."/>
            <person name="Sim J.-S."/>
            <person name="Jeong J.-T."/>
            <person name="Choi B.-S."/>
            <person name="Jung M."/>
            <person name="Ginzburg D."/>
            <person name="Zhao K."/>
            <person name="Won S.Y."/>
            <person name="Oh T.-J."/>
            <person name="Yu Y."/>
            <person name="Kim N.-H."/>
            <person name="Lee O.R."/>
            <person name="Lee T.-H."/>
            <person name="Bashyal P."/>
            <person name="Kim T.-S."/>
            <person name="Lee W.-H."/>
            <person name="Kawkins C."/>
            <person name="Kim C.-K."/>
            <person name="Kim J.S."/>
            <person name="Ahn B.O."/>
            <person name="Rhee S.Y."/>
            <person name="Sohng J.K."/>
        </authorList>
    </citation>
    <scope>NUCLEOTIDE SEQUENCE</scope>
    <source>
        <tissue evidence="2">Leaf</tissue>
    </source>
</reference>
<feature type="region of interest" description="Disordered" evidence="1">
    <location>
        <begin position="1"/>
        <end position="107"/>
    </location>
</feature>
<dbReference type="AlphaFoldDB" id="A0A835CKY2"/>
<evidence type="ECO:0000256" key="1">
    <source>
        <dbReference type="SAM" id="MobiDB-lite"/>
    </source>
</evidence>